<protein>
    <submittedName>
        <fullName evidence="7">RNA polymerase sigma factor</fullName>
    </submittedName>
</protein>
<sequence length="178" mass="19618">MDDATDSQLWAAAVRGDGESFGLVFDRHRDRVLRHSLRLVPGWHDAEEVVAVTFLEAWRKREGVRFVGDSLLPWLLATATNVSRNLSRSARRYRALLDKLPPPIDREFDESSEAVTALGGLSLADRQVITLSVLEGFSEAEVAEALGIPRGTVKSRLSRAKKRLASGLAPALLERTSS</sequence>
<comment type="caution">
    <text evidence="7">The sequence shown here is derived from an EMBL/GenBank/DDBJ whole genome shotgun (WGS) entry which is preliminary data.</text>
</comment>
<dbReference type="InterPro" id="IPR013249">
    <property type="entry name" value="RNA_pol_sigma70_r4_t2"/>
</dbReference>
<keyword evidence="3" id="KW-0731">Sigma factor</keyword>
<dbReference type="NCBIfam" id="TIGR02937">
    <property type="entry name" value="sigma70-ECF"/>
    <property type="match status" value="1"/>
</dbReference>
<evidence type="ECO:0000256" key="1">
    <source>
        <dbReference type="ARBA" id="ARBA00010641"/>
    </source>
</evidence>
<reference evidence="8" key="1">
    <citation type="submission" date="2019-02" db="EMBL/GenBank/DDBJ databases">
        <title>Glaciihabitans arcticus sp. nov., a psychrotolerant bacterium isolated from polar soil.</title>
        <authorList>
            <person name="Dahal R.H."/>
        </authorList>
    </citation>
    <scope>NUCLEOTIDE SEQUENCE [LARGE SCALE GENOMIC DNA]</scope>
    <source>
        <strain evidence="8">RP-3-7</strain>
    </source>
</reference>
<dbReference type="AlphaFoldDB" id="A0A4V2JF41"/>
<dbReference type="GO" id="GO:0003677">
    <property type="term" value="F:DNA binding"/>
    <property type="evidence" value="ECO:0007669"/>
    <property type="project" value="InterPro"/>
</dbReference>
<comment type="similarity">
    <text evidence="1">Belongs to the sigma-70 factor family. ECF subfamily.</text>
</comment>
<dbReference type="EMBL" id="SISG01000001">
    <property type="protein sequence ID" value="TBN58029.1"/>
    <property type="molecule type" value="Genomic_DNA"/>
</dbReference>
<accession>A0A4V2JF41</accession>
<dbReference type="GO" id="GO:0016987">
    <property type="term" value="F:sigma factor activity"/>
    <property type="evidence" value="ECO:0007669"/>
    <property type="project" value="UniProtKB-KW"/>
</dbReference>
<dbReference type="Gene3D" id="1.10.1740.10">
    <property type="match status" value="1"/>
</dbReference>
<evidence type="ECO:0000259" key="6">
    <source>
        <dbReference type="Pfam" id="PF08281"/>
    </source>
</evidence>
<dbReference type="InterPro" id="IPR036388">
    <property type="entry name" value="WH-like_DNA-bd_sf"/>
</dbReference>
<dbReference type="Pfam" id="PF08281">
    <property type="entry name" value="Sigma70_r4_2"/>
    <property type="match status" value="1"/>
</dbReference>
<dbReference type="InterPro" id="IPR007627">
    <property type="entry name" value="RNA_pol_sigma70_r2"/>
</dbReference>
<dbReference type="Proteomes" id="UP000294194">
    <property type="component" value="Unassembled WGS sequence"/>
</dbReference>
<dbReference type="SUPFAM" id="SSF88946">
    <property type="entry name" value="Sigma2 domain of RNA polymerase sigma factors"/>
    <property type="match status" value="1"/>
</dbReference>
<dbReference type="InterPro" id="IPR014284">
    <property type="entry name" value="RNA_pol_sigma-70_dom"/>
</dbReference>
<dbReference type="InterPro" id="IPR013325">
    <property type="entry name" value="RNA_pol_sigma_r2"/>
</dbReference>
<dbReference type="Pfam" id="PF04542">
    <property type="entry name" value="Sigma70_r2"/>
    <property type="match status" value="1"/>
</dbReference>
<organism evidence="7 8">
    <name type="scientific">Glaciihabitans arcticus</name>
    <dbReference type="NCBI Taxonomy" id="2668039"/>
    <lineage>
        <taxon>Bacteria</taxon>
        <taxon>Bacillati</taxon>
        <taxon>Actinomycetota</taxon>
        <taxon>Actinomycetes</taxon>
        <taxon>Micrococcales</taxon>
        <taxon>Microbacteriaceae</taxon>
        <taxon>Glaciihabitans</taxon>
    </lineage>
</organism>
<dbReference type="PANTHER" id="PTHR43133">
    <property type="entry name" value="RNA POLYMERASE ECF-TYPE SIGMA FACTO"/>
    <property type="match status" value="1"/>
</dbReference>
<dbReference type="PANTHER" id="PTHR43133:SF25">
    <property type="entry name" value="RNA POLYMERASE SIGMA FACTOR RFAY-RELATED"/>
    <property type="match status" value="1"/>
</dbReference>
<proteinExistence type="inferred from homology"/>
<evidence type="ECO:0000256" key="3">
    <source>
        <dbReference type="ARBA" id="ARBA00023082"/>
    </source>
</evidence>
<evidence type="ECO:0000256" key="2">
    <source>
        <dbReference type="ARBA" id="ARBA00023015"/>
    </source>
</evidence>
<dbReference type="InterPro" id="IPR039425">
    <property type="entry name" value="RNA_pol_sigma-70-like"/>
</dbReference>
<evidence type="ECO:0000313" key="8">
    <source>
        <dbReference type="Proteomes" id="UP000294194"/>
    </source>
</evidence>
<keyword evidence="2" id="KW-0805">Transcription regulation</keyword>
<dbReference type="RefSeq" id="WP_130982138.1">
    <property type="nucleotide sequence ID" value="NZ_SISG01000001.1"/>
</dbReference>
<evidence type="ECO:0000259" key="5">
    <source>
        <dbReference type="Pfam" id="PF04542"/>
    </source>
</evidence>
<evidence type="ECO:0000256" key="4">
    <source>
        <dbReference type="ARBA" id="ARBA00023163"/>
    </source>
</evidence>
<feature type="domain" description="RNA polymerase sigma-70 region 2" evidence="5">
    <location>
        <begin position="25"/>
        <end position="92"/>
    </location>
</feature>
<evidence type="ECO:0000313" key="7">
    <source>
        <dbReference type="EMBL" id="TBN58029.1"/>
    </source>
</evidence>
<dbReference type="GO" id="GO:0006352">
    <property type="term" value="P:DNA-templated transcription initiation"/>
    <property type="evidence" value="ECO:0007669"/>
    <property type="project" value="InterPro"/>
</dbReference>
<dbReference type="SUPFAM" id="SSF88659">
    <property type="entry name" value="Sigma3 and sigma4 domains of RNA polymerase sigma factors"/>
    <property type="match status" value="1"/>
</dbReference>
<keyword evidence="4" id="KW-0804">Transcription</keyword>
<dbReference type="Gene3D" id="1.10.10.10">
    <property type="entry name" value="Winged helix-like DNA-binding domain superfamily/Winged helix DNA-binding domain"/>
    <property type="match status" value="1"/>
</dbReference>
<keyword evidence="8" id="KW-1185">Reference proteome</keyword>
<name>A0A4V2JF41_9MICO</name>
<dbReference type="InterPro" id="IPR013324">
    <property type="entry name" value="RNA_pol_sigma_r3/r4-like"/>
</dbReference>
<gene>
    <name evidence="7" type="ORF">EYE40_11850</name>
</gene>
<dbReference type="CDD" id="cd06171">
    <property type="entry name" value="Sigma70_r4"/>
    <property type="match status" value="1"/>
</dbReference>
<feature type="domain" description="RNA polymerase sigma factor 70 region 4 type 2" evidence="6">
    <location>
        <begin position="115"/>
        <end position="164"/>
    </location>
</feature>